<reference evidence="8 10" key="1">
    <citation type="journal article" date="2008" name="Science">
        <title>The Physcomitrella genome reveals evolutionary insights into the conquest of land by plants.</title>
        <authorList>
            <person name="Rensing S."/>
            <person name="Lang D."/>
            <person name="Zimmer A."/>
            <person name="Terry A."/>
            <person name="Salamov A."/>
            <person name="Shapiro H."/>
            <person name="Nishiyama T."/>
            <person name="Perroud P.-F."/>
            <person name="Lindquist E."/>
            <person name="Kamisugi Y."/>
            <person name="Tanahashi T."/>
            <person name="Sakakibara K."/>
            <person name="Fujita T."/>
            <person name="Oishi K."/>
            <person name="Shin-I T."/>
            <person name="Kuroki Y."/>
            <person name="Toyoda A."/>
            <person name="Suzuki Y."/>
            <person name="Hashimoto A."/>
            <person name="Yamaguchi K."/>
            <person name="Sugano A."/>
            <person name="Kohara Y."/>
            <person name="Fujiyama A."/>
            <person name="Anterola A."/>
            <person name="Aoki S."/>
            <person name="Ashton N."/>
            <person name="Barbazuk W.B."/>
            <person name="Barker E."/>
            <person name="Bennetzen J."/>
            <person name="Bezanilla M."/>
            <person name="Blankenship R."/>
            <person name="Cho S.H."/>
            <person name="Dutcher S."/>
            <person name="Estelle M."/>
            <person name="Fawcett J.A."/>
            <person name="Gundlach H."/>
            <person name="Hanada K."/>
            <person name="Heyl A."/>
            <person name="Hicks K.A."/>
            <person name="Hugh J."/>
            <person name="Lohr M."/>
            <person name="Mayer K."/>
            <person name="Melkozernov A."/>
            <person name="Murata T."/>
            <person name="Nelson D."/>
            <person name="Pils B."/>
            <person name="Prigge M."/>
            <person name="Reiss B."/>
            <person name="Renner T."/>
            <person name="Rombauts S."/>
            <person name="Rushton P."/>
            <person name="Sanderfoot A."/>
            <person name="Schween G."/>
            <person name="Shiu S.-H."/>
            <person name="Stueber K."/>
            <person name="Theodoulou F.L."/>
            <person name="Tu H."/>
            <person name="Van de Peer Y."/>
            <person name="Verrier P.J."/>
            <person name="Waters E."/>
            <person name="Wood A."/>
            <person name="Yang L."/>
            <person name="Cove D."/>
            <person name="Cuming A."/>
            <person name="Hasebe M."/>
            <person name="Lucas S."/>
            <person name="Mishler D.B."/>
            <person name="Reski R."/>
            <person name="Grigoriev I."/>
            <person name="Quatrano R.S."/>
            <person name="Boore J.L."/>
        </authorList>
    </citation>
    <scope>NUCLEOTIDE SEQUENCE [LARGE SCALE GENOMIC DNA]</scope>
    <source>
        <strain evidence="9 10">cv. Gransden 2004</strain>
    </source>
</reference>
<evidence type="ECO:0000256" key="7">
    <source>
        <dbReference type="SAM" id="MobiDB-lite"/>
    </source>
</evidence>
<keyword evidence="10" id="KW-1185">Reference proteome</keyword>
<dbReference type="EnsemblPlants" id="Pp3c14_17840V3.8">
    <property type="protein sequence ID" value="PAC:32960847.CDS.1"/>
    <property type="gene ID" value="Pp3c14_17840"/>
</dbReference>
<evidence type="ECO:0000256" key="5">
    <source>
        <dbReference type="ARBA" id="ARBA00023136"/>
    </source>
</evidence>
<evidence type="ECO:0000313" key="8">
    <source>
        <dbReference type="EMBL" id="PNR41258.1"/>
    </source>
</evidence>
<dbReference type="STRING" id="3218.A0A2K1JI81"/>
<dbReference type="RefSeq" id="XP_073395004.1">
    <property type="nucleotide sequence ID" value="XM_073538903.1"/>
</dbReference>
<dbReference type="KEGG" id="ppp:112291745"/>
<dbReference type="AlphaFoldDB" id="A0A2K1JI81"/>
<comment type="similarity">
    <text evidence="2 6">Belongs to the multi antimicrobial extrusion (MATE) (TC 2.A.66.1) family.</text>
</comment>
<feature type="transmembrane region" description="Helical" evidence="6">
    <location>
        <begin position="136"/>
        <end position="158"/>
    </location>
</feature>
<dbReference type="CDD" id="cd13132">
    <property type="entry name" value="MATE_eukaryotic"/>
    <property type="match status" value="1"/>
</dbReference>
<feature type="transmembrane region" description="Helical" evidence="6">
    <location>
        <begin position="317"/>
        <end position="339"/>
    </location>
</feature>
<dbReference type="PANTHER" id="PTHR11206">
    <property type="entry name" value="MULTIDRUG RESISTANCE PROTEIN"/>
    <property type="match status" value="1"/>
</dbReference>
<evidence type="ECO:0000256" key="2">
    <source>
        <dbReference type="ARBA" id="ARBA00010199"/>
    </source>
</evidence>
<reference evidence="9" key="3">
    <citation type="submission" date="2020-12" db="UniProtKB">
        <authorList>
            <consortium name="EnsemblPlants"/>
        </authorList>
    </citation>
    <scope>IDENTIFICATION</scope>
</reference>
<feature type="transmembrane region" description="Helical" evidence="6">
    <location>
        <begin position="460"/>
        <end position="482"/>
    </location>
</feature>
<accession>A0A2K1JI81</accession>
<reference evidence="8 10" key="2">
    <citation type="journal article" date="2018" name="Plant J.">
        <title>The Physcomitrella patens chromosome-scale assembly reveals moss genome structure and evolution.</title>
        <authorList>
            <person name="Lang D."/>
            <person name="Ullrich K.K."/>
            <person name="Murat F."/>
            <person name="Fuchs J."/>
            <person name="Jenkins J."/>
            <person name="Haas F.B."/>
            <person name="Piednoel M."/>
            <person name="Gundlach H."/>
            <person name="Van Bel M."/>
            <person name="Meyberg R."/>
            <person name="Vives C."/>
            <person name="Morata J."/>
            <person name="Symeonidi A."/>
            <person name="Hiss M."/>
            <person name="Muchero W."/>
            <person name="Kamisugi Y."/>
            <person name="Saleh O."/>
            <person name="Blanc G."/>
            <person name="Decker E.L."/>
            <person name="van Gessel N."/>
            <person name="Grimwood J."/>
            <person name="Hayes R.D."/>
            <person name="Graham S.W."/>
            <person name="Gunter L.E."/>
            <person name="McDaniel S.F."/>
            <person name="Hoernstein S.N.W."/>
            <person name="Larsson A."/>
            <person name="Li F.W."/>
            <person name="Perroud P.F."/>
            <person name="Phillips J."/>
            <person name="Ranjan P."/>
            <person name="Rokshar D.S."/>
            <person name="Rothfels C.J."/>
            <person name="Schneider L."/>
            <person name="Shu S."/>
            <person name="Stevenson D.W."/>
            <person name="Thummler F."/>
            <person name="Tillich M."/>
            <person name="Villarreal Aguilar J.C."/>
            <person name="Widiez T."/>
            <person name="Wong G.K."/>
            <person name="Wymore A."/>
            <person name="Zhang Y."/>
            <person name="Zimmer A.D."/>
            <person name="Quatrano R.S."/>
            <person name="Mayer K.F.X."/>
            <person name="Goodstein D."/>
            <person name="Casacuberta J.M."/>
            <person name="Vandepoele K."/>
            <person name="Reski R."/>
            <person name="Cuming A.C."/>
            <person name="Tuskan G.A."/>
            <person name="Maumus F."/>
            <person name="Salse J."/>
            <person name="Schmutz J."/>
            <person name="Rensing S.A."/>
        </authorList>
    </citation>
    <scope>NUCLEOTIDE SEQUENCE [LARGE SCALE GENOMIC DNA]</scope>
    <source>
        <strain evidence="9 10">cv. Gransden 2004</strain>
    </source>
</reference>
<dbReference type="InterPro" id="IPR002528">
    <property type="entry name" value="MATE_fam"/>
</dbReference>
<evidence type="ECO:0000256" key="6">
    <source>
        <dbReference type="RuleBase" id="RU004914"/>
    </source>
</evidence>
<dbReference type="Pfam" id="PF01554">
    <property type="entry name" value="MatE"/>
    <property type="match status" value="2"/>
</dbReference>
<dbReference type="NCBIfam" id="TIGR00797">
    <property type="entry name" value="matE"/>
    <property type="match status" value="1"/>
</dbReference>
<organism evidence="8">
    <name type="scientific">Physcomitrium patens</name>
    <name type="common">Spreading-leaved earth moss</name>
    <name type="synonym">Physcomitrella patens</name>
    <dbReference type="NCBI Taxonomy" id="3218"/>
    <lineage>
        <taxon>Eukaryota</taxon>
        <taxon>Viridiplantae</taxon>
        <taxon>Streptophyta</taxon>
        <taxon>Embryophyta</taxon>
        <taxon>Bryophyta</taxon>
        <taxon>Bryophytina</taxon>
        <taxon>Bryopsida</taxon>
        <taxon>Funariidae</taxon>
        <taxon>Funariales</taxon>
        <taxon>Funariaceae</taxon>
        <taxon>Physcomitrium</taxon>
    </lineage>
</organism>
<keyword evidence="3 6" id="KW-0812">Transmembrane</keyword>
<feature type="region of interest" description="Disordered" evidence="7">
    <location>
        <begin position="1"/>
        <end position="23"/>
    </location>
</feature>
<dbReference type="GeneID" id="112291745"/>
<feature type="transmembrane region" description="Helical" evidence="6">
    <location>
        <begin position="60"/>
        <end position="84"/>
    </location>
</feature>
<dbReference type="EMBL" id="ABEU02000014">
    <property type="protein sequence ID" value="PNR41258.1"/>
    <property type="molecule type" value="Genomic_DNA"/>
</dbReference>
<evidence type="ECO:0000313" key="9">
    <source>
        <dbReference type="EnsemblPlants" id="PAC:32960845.CDS.1"/>
    </source>
</evidence>
<dbReference type="RefSeq" id="XP_024395360.1">
    <property type="nucleotide sequence ID" value="XM_024539592.2"/>
</dbReference>
<name>A0A2K1JI81_PHYPA</name>
<proteinExistence type="inferred from homology"/>
<dbReference type="Gramene" id="Pp3c14_17840V3.8">
    <property type="protein sequence ID" value="PAC:32960847.CDS.1"/>
    <property type="gene ID" value="Pp3c14_17840"/>
</dbReference>
<keyword evidence="4 6" id="KW-1133">Transmembrane helix</keyword>
<evidence type="ECO:0000256" key="4">
    <source>
        <dbReference type="ARBA" id="ARBA00022989"/>
    </source>
</evidence>
<dbReference type="RefSeq" id="XP_024395359.1">
    <property type="nucleotide sequence ID" value="XM_024539591.2"/>
</dbReference>
<sequence length="530" mass="57072">MDPDASYIEPLIDNGNSENPKKDGNIHVIVAGGNNMSADSGGRDGESIRGLFTTELSKQLWLAGPMIAVNFLEYSLLVVSVMFVGHLGELSLAGAALASSFAAVSGLSLLVGMGCALETLCGQSFGAKNYQMVGIYLQRGIIVLFLTAIPVAAIWWNMTNILIALGQDPEIAEKSGEYARFLIPSLFAYAAIQPLVKFLQAQSLVFVMSFSSLTTLCFFHIPLCYLMIFKLGVGFRGAAIATSVSNWVNVTILATYVRFSPHCKQTWTGLSREAFEDLAGLFTLAVPSAIMVCFEYWSFELLVIFSGLLPNPKLETSALSVCLTTSSLMYMIPYGLGAATSTRVSNELGASNPNAARRAVAVSLCLAALEGSAVATFLFSARMWWGWLFTSDAEVANYVSQVMPILACLSCVDSIQGVLSGVVRGGGWQTFGAVTNLSSYYVVGLPVGILLAFKYHYNDFGFWIGMLGGILTQVLILSMATARTNWEQQARDAVNRVGGPTKLSAETNQPKNSDSNSLLAREEDSYVLIE</sequence>
<dbReference type="OMA" id="SSAISYW"/>
<feature type="transmembrane region" description="Helical" evidence="6">
    <location>
        <begin position="90"/>
        <end position="115"/>
    </location>
</feature>
<feature type="region of interest" description="Disordered" evidence="7">
    <location>
        <begin position="498"/>
        <end position="518"/>
    </location>
</feature>
<dbReference type="Gramene" id="Pp3c14_17840V3.5">
    <property type="protein sequence ID" value="PAC:32960846.CDS.1"/>
    <property type="gene ID" value="Pp3c14_17840"/>
</dbReference>
<feature type="compositionally biased region" description="Polar residues" evidence="7">
    <location>
        <begin position="504"/>
        <end position="518"/>
    </location>
</feature>
<evidence type="ECO:0000313" key="10">
    <source>
        <dbReference type="Proteomes" id="UP000006727"/>
    </source>
</evidence>
<dbReference type="GO" id="GO:1990961">
    <property type="term" value="P:xenobiotic detoxification by transmembrane export across the plasma membrane"/>
    <property type="evidence" value="ECO:0007669"/>
    <property type="project" value="InterPro"/>
</dbReference>
<feature type="transmembrane region" description="Helical" evidence="6">
    <location>
        <begin position="360"/>
        <end position="381"/>
    </location>
</feature>
<protein>
    <recommendedName>
        <fullName evidence="6">Protein DETOXIFICATION</fullName>
    </recommendedName>
    <alternativeName>
        <fullName evidence="6">Multidrug and toxic compound extrusion protein</fullName>
    </alternativeName>
</protein>
<dbReference type="InterPro" id="IPR045069">
    <property type="entry name" value="MATE_euk"/>
</dbReference>
<feature type="transmembrane region" description="Helical" evidence="6">
    <location>
        <begin position="431"/>
        <end position="454"/>
    </location>
</feature>
<feature type="transmembrane region" description="Helical" evidence="6">
    <location>
        <begin position="278"/>
        <end position="297"/>
    </location>
</feature>
<dbReference type="GO" id="GO:0015297">
    <property type="term" value="F:antiporter activity"/>
    <property type="evidence" value="ECO:0007669"/>
    <property type="project" value="InterPro"/>
</dbReference>
<dbReference type="EnsemblPlants" id="Pp3c14_17840V3.1">
    <property type="protein sequence ID" value="PAC:32960845.CDS.1"/>
    <property type="gene ID" value="Pp3c14_17840"/>
</dbReference>
<gene>
    <name evidence="9" type="primary">LOC112291745</name>
    <name evidence="8" type="ORF">PHYPA_018661</name>
</gene>
<dbReference type="OrthoDB" id="2126698at2759"/>
<feature type="transmembrane region" description="Helical" evidence="6">
    <location>
        <begin position="234"/>
        <end position="257"/>
    </location>
</feature>
<dbReference type="Gramene" id="Pp3c14_17840V3.1">
    <property type="protein sequence ID" value="PAC:32960845.CDS.1"/>
    <property type="gene ID" value="Pp3c14_17840"/>
</dbReference>
<feature type="transmembrane region" description="Helical" evidence="6">
    <location>
        <begin position="178"/>
        <end position="196"/>
    </location>
</feature>
<dbReference type="GO" id="GO:0022857">
    <property type="term" value="F:transmembrane transporter activity"/>
    <property type="evidence" value="ECO:0000318"/>
    <property type="project" value="GO_Central"/>
</dbReference>
<dbReference type="GO" id="GO:0042910">
    <property type="term" value="F:xenobiotic transmembrane transporter activity"/>
    <property type="evidence" value="ECO:0007669"/>
    <property type="project" value="InterPro"/>
</dbReference>
<comment type="subcellular location">
    <subcellularLocation>
        <location evidence="1">Membrane</location>
        <topology evidence="1">Multi-pass membrane protein</topology>
    </subcellularLocation>
</comment>
<evidence type="ECO:0000256" key="3">
    <source>
        <dbReference type="ARBA" id="ARBA00022692"/>
    </source>
</evidence>
<keyword evidence="5 6" id="KW-0472">Membrane</keyword>
<dbReference type="EnsemblPlants" id="Pp3c14_17840V3.5">
    <property type="protein sequence ID" value="PAC:32960846.CDS.1"/>
    <property type="gene ID" value="Pp3c14_17840"/>
</dbReference>
<dbReference type="GO" id="GO:0016020">
    <property type="term" value="C:membrane"/>
    <property type="evidence" value="ECO:0000318"/>
    <property type="project" value="GO_Central"/>
</dbReference>
<dbReference type="Proteomes" id="UP000006727">
    <property type="component" value="Chromosome 14"/>
</dbReference>
<dbReference type="PaxDb" id="3218-PP1S48_46V6.1"/>
<feature type="transmembrane region" description="Helical" evidence="6">
    <location>
        <begin position="203"/>
        <end position="228"/>
    </location>
</feature>
<evidence type="ECO:0000256" key="1">
    <source>
        <dbReference type="ARBA" id="ARBA00004141"/>
    </source>
</evidence>